<evidence type="ECO:0000313" key="3">
    <source>
        <dbReference type="RefSeq" id="XP_032313535.1"/>
    </source>
</evidence>
<dbReference type="RefSeq" id="XP_032313535.1">
    <property type="nucleotide sequence ID" value="XM_032457644.1"/>
</dbReference>
<keyword evidence="2" id="KW-1185">Reference proteome</keyword>
<dbReference type="GO" id="GO:0005743">
    <property type="term" value="C:mitochondrial inner membrane"/>
    <property type="evidence" value="ECO:0007669"/>
    <property type="project" value="UniProtKB-SubCell"/>
</dbReference>
<dbReference type="InterPro" id="IPR026193">
    <property type="entry name" value="NDUFV3"/>
</dbReference>
<protein>
    <submittedName>
        <fullName evidence="3">NADH dehydrogenase [ubiquinone] flavoprotein 3, mitochondrial isoform X1</fullName>
    </submittedName>
</protein>
<feature type="region of interest" description="Disordered" evidence="1">
    <location>
        <begin position="122"/>
        <end position="425"/>
    </location>
</feature>
<dbReference type="KEGG" id="cfr:102521191"/>
<dbReference type="PANTHER" id="PTHR17117:SF3">
    <property type="entry name" value="NADH DEHYDROGENASE [UBIQUINONE] FLAVOPROTEIN 3, MITOCHONDRIAL"/>
    <property type="match status" value="1"/>
</dbReference>
<dbReference type="CTD" id="4731"/>
<organism evidence="2 3">
    <name type="scientific">Camelus ferus</name>
    <name type="common">Wild bactrian camel</name>
    <name type="synonym">Camelus bactrianus ferus</name>
    <dbReference type="NCBI Taxonomy" id="419612"/>
    <lineage>
        <taxon>Eukaryota</taxon>
        <taxon>Metazoa</taxon>
        <taxon>Chordata</taxon>
        <taxon>Craniata</taxon>
        <taxon>Vertebrata</taxon>
        <taxon>Euteleostomi</taxon>
        <taxon>Mammalia</taxon>
        <taxon>Eutheria</taxon>
        <taxon>Laurasiatheria</taxon>
        <taxon>Artiodactyla</taxon>
        <taxon>Tylopoda</taxon>
        <taxon>Camelidae</taxon>
        <taxon>Camelus</taxon>
    </lineage>
</organism>
<feature type="region of interest" description="Disordered" evidence="1">
    <location>
        <begin position="32"/>
        <end position="106"/>
    </location>
</feature>
<evidence type="ECO:0000313" key="2">
    <source>
        <dbReference type="Proteomes" id="UP000694856"/>
    </source>
</evidence>
<name>A0A8B8R8J0_CAMFR</name>
<dbReference type="GO" id="GO:0042775">
    <property type="term" value="P:mitochondrial ATP synthesis coupled electron transport"/>
    <property type="evidence" value="ECO:0007669"/>
    <property type="project" value="TreeGrafter"/>
</dbReference>
<feature type="compositionally biased region" description="Polar residues" evidence="1">
    <location>
        <begin position="303"/>
        <end position="315"/>
    </location>
</feature>
<proteinExistence type="predicted"/>
<sequence length="465" mass="49161">MAASLLLRQGRAGALKTVLEARVFRGLAATVSLSAESGKNEKGLPPNPKKQSPSKNVVEPKERGKPLATPPAAELSKNLPPPSSSWSVVNGGRTVANPNPGDSLLVTEEGLPKCLSRKTLVEFPQKALPPSRKQGSGSDAVLGSRRATGGSSSSSSSSSDSESDEEGDSPGADRPVKSKGRGGFPKAEAPRSIVNGAPQIGVSQQPHADLSSPERPRQAKKKGASRKPVEDRKDTKPKTTAPTSQEGEEFTKQSGKEKQLHRAARANDIDKGSQKAAEVKKVSSDHTKSGFSTRPDGDPAPTPSTETRAGTQLQATPPGAGGRRGESQVPSPDGEVASAPLRNENVGKPVADGLLKAEGDLEDQLPVKHLKPAPVHHKDALDEKTTGLQLEEKDEVMEDSATPVEGRDHAQGPAQAAASAEPFDNSTYKNLQHHDYSTYTFLDLNLDLLKFRMPQPSSGRESPRH</sequence>
<feature type="compositionally biased region" description="Basic and acidic residues" evidence="1">
    <location>
        <begin position="249"/>
        <end position="288"/>
    </location>
</feature>
<accession>A0A8B8R8J0</accession>
<gene>
    <name evidence="3" type="primary">NDUFV3</name>
</gene>
<feature type="compositionally biased region" description="Basic and acidic residues" evidence="1">
    <location>
        <begin position="376"/>
        <end position="385"/>
    </location>
</feature>
<feature type="compositionally biased region" description="Basic and acidic residues" evidence="1">
    <location>
        <begin position="227"/>
        <end position="237"/>
    </location>
</feature>
<evidence type="ECO:0000256" key="1">
    <source>
        <dbReference type="SAM" id="MobiDB-lite"/>
    </source>
</evidence>
<feature type="compositionally biased region" description="Low complexity" evidence="1">
    <location>
        <begin position="149"/>
        <end position="160"/>
    </location>
</feature>
<dbReference type="AlphaFoldDB" id="A0A8B8R8J0"/>
<reference evidence="2" key="1">
    <citation type="submission" date="2025-05" db="UniProtKB">
        <authorList>
            <consortium name="RefSeq"/>
        </authorList>
    </citation>
    <scope>NUCLEOTIDE SEQUENCE [LARGE SCALE GENOMIC DNA]</scope>
</reference>
<reference evidence="3" key="2">
    <citation type="submission" date="2025-08" db="UniProtKB">
        <authorList>
            <consortium name="RefSeq"/>
        </authorList>
    </citation>
    <scope>IDENTIFICATION</scope>
    <source>
        <tissue evidence="3">Ear skin</tissue>
    </source>
</reference>
<dbReference type="PANTHER" id="PTHR17117">
    <property type="entry name" value="NADH-UBIQUINONE OXIDOREDUCTASE"/>
    <property type="match status" value="1"/>
</dbReference>
<dbReference type="GO" id="GO:0045271">
    <property type="term" value="C:respiratory chain complex I"/>
    <property type="evidence" value="ECO:0007669"/>
    <property type="project" value="InterPro"/>
</dbReference>
<dbReference type="Proteomes" id="UP000694856">
    <property type="component" value="Chromosome 1"/>
</dbReference>
<dbReference type="GeneID" id="102521191"/>
<dbReference type="Pfam" id="PF15880">
    <property type="entry name" value="NDUFV3"/>
    <property type="match status" value="1"/>
</dbReference>
<feature type="compositionally biased region" description="Low complexity" evidence="1">
    <location>
        <begin position="411"/>
        <end position="420"/>
    </location>
</feature>